<reference evidence="2" key="2">
    <citation type="submission" date="2015-06" db="UniProtKB">
        <authorList>
            <consortium name="EnsemblPlants"/>
        </authorList>
    </citation>
    <scope>IDENTIFICATION</scope>
</reference>
<reference evidence="3" key="1">
    <citation type="submission" date="2013-06" db="EMBL/GenBank/DDBJ databases">
        <authorList>
            <person name="Zhao Q."/>
        </authorList>
    </citation>
    <scope>NUCLEOTIDE SEQUENCE</scope>
    <source>
        <strain evidence="3">cv. W1943</strain>
    </source>
</reference>
<keyword evidence="3" id="KW-1185">Reference proteome</keyword>
<protein>
    <submittedName>
        <fullName evidence="2">Uncharacterized protein</fullName>
    </submittedName>
</protein>
<feature type="compositionally biased region" description="Basic and acidic residues" evidence="1">
    <location>
        <begin position="62"/>
        <end position="79"/>
    </location>
</feature>
<proteinExistence type="predicted"/>
<evidence type="ECO:0000313" key="2">
    <source>
        <dbReference type="EnsemblPlants" id="ORUFI02G31460.1"/>
    </source>
</evidence>
<organism evidence="2 3">
    <name type="scientific">Oryza rufipogon</name>
    <name type="common">Brownbeard rice</name>
    <name type="synonym">Asian wild rice</name>
    <dbReference type="NCBI Taxonomy" id="4529"/>
    <lineage>
        <taxon>Eukaryota</taxon>
        <taxon>Viridiplantae</taxon>
        <taxon>Streptophyta</taxon>
        <taxon>Embryophyta</taxon>
        <taxon>Tracheophyta</taxon>
        <taxon>Spermatophyta</taxon>
        <taxon>Magnoliopsida</taxon>
        <taxon>Liliopsida</taxon>
        <taxon>Poales</taxon>
        <taxon>Poaceae</taxon>
        <taxon>BOP clade</taxon>
        <taxon>Oryzoideae</taxon>
        <taxon>Oryzeae</taxon>
        <taxon>Oryzinae</taxon>
        <taxon>Oryza</taxon>
    </lineage>
</organism>
<dbReference type="HOGENOM" id="CLU_112646_0_0_1"/>
<name>A0A0E0NJZ4_ORYRU</name>
<evidence type="ECO:0000313" key="3">
    <source>
        <dbReference type="Proteomes" id="UP000008022"/>
    </source>
</evidence>
<sequence length="213" mass="23301">MGSGGRGGEEAGEGLRGARRPRLLQVPPRPDHDKGRLWRRRRGGGSGGEEEAAAGRRRRDGRTRVPADGDHVAAAAERHAVRRGGHRRDPGADGRRRGVRRGRRGGGGWAGGVLAPRRRHAARGRVREVQRRRRPAGRVTPLRVAAACRVVRCCCLRPVALVIGFIFLSNGLSCSPVTWIYITVSSELLFCGTLQNQNRSTAQKSVRFTQCKL</sequence>
<feature type="compositionally biased region" description="Basic and acidic residues" evidence="1">
    <location>
        <begin position="87"/>
        <end position="96"/>
    </location>
</feature>
<dbReference type="Gramene" id="ORUFI02G31460.1">
    <property type="protein sequence ID" value="ORUFI02G31460.1"/>
    <property type="gene ID" value="ORUFI02G31460"/>
</dbReference>
<dbReference type="Proteomes" id="UP000008022">
    <property type="component" value="Unassembled WGS sequence"/>
</dbReference>
<dbReference type="EnsemblPlants" id="ORUFI02G31460.1">
    <property type="protein sequence ID" value="ORUFI02G31460.1"/>
    <property type="gene ID" value="ORUFI02G31460"/>
</dbReference>
<dbReference type="AlphaFoldDB" id="A0A0E0NJZ4"/>
<accession>A0A0E0NJZ4</accession>
<evidence type="ECO:0000256" key="1">
    <source>
        <dbReference type="SAM" id="MobiDB-lite"/>
    </source>
</evidence>
<dbReference type="OMA" id="DHDKGRL"/>
<feature type="region of interest" description="Disordered" evidence="1">
    <location>
        <begin position="1"/>
        <end position="113"/>
    </location>
</feature>